<dbReference type="PANTHER" id="PTHR32046">
    <property type="entry name" value="G DOMAIN-CONTAINING PROTEIN"/>
    <property type="match status" value="1"/>
</dbReference>
<dbReference type="AlphaFoldDB" id="A0A162F1A6"/>
<evidence type="ECO:0000313" key="1">
    <source>
        <dbReference type="EMBL" id="KZR99992.1"/>
    </source>
</evidence>
<evidence type="ECO:0000313" key="2">
    <source>
        <dbReference type="Proteomes" id="UP000076858"/>
    </source>
</evidence>
<dbReference type="Proteomes" id="UP000076858">
    <property type="component" value="Unassembled WGS sequence"/>
</dbReference>
<sequence>MEELQKIEEIIALHKDHVNTNKNFEITSKVPKKKRIEVDNNQTALNCSKCEVTCHYPCNPNLWMGFCPAFVCPGKCATKDHAYEGTRWTYVQEDETRTLYDIRKKYDDAMAKTLSAEELKNALQGEVEQLKFEIFKAMDEITRCANLLKEIALRGDPLTTPECINLDD</sequence>
<dbReference type="STRING" id="35525.A0A162F1A6"/>
<protein>
    <submittedName>
        <fullName evidence="1">Uncharacterized protein</fullName>
    </submittedName>
</protein>
<organism evidence="1 2">
    <name type="scientific">Daphnia magna</name>
    <dbReference type="NCBI Taxonomy" id="35525"/>
    <lineage>
        <taxon>Eukaryota</taxon>
        <taxon>Metazoa</taxon>
        <taxon>Ecdysozoa</taxon>
        <taxon>Arthropoda</taxon>
        <taxon>Crustacea</taxon>
        <taxon>Branchiopoda</taxon>
        <taxon>Diplostraca</taxon>
        <taxon>Cladocera</taxon>
        <taxon>Anomopoda</taxon>
        <taxon>Daphniidae</taxon>
        <taxon>Daphnia</taxon>
    </lineage>
</organism>
<accession>A0A162F1A6</accession>
<keyword evidence="2" id="KW-1185">Reference proteome</keyword>
<proteinExistence type="predicted"/>
<gene>
    <name evidence="1" type="ORF">APZ42_003915</name>
</gene>
<reference evidence="1 2" key="1">
    <citation type="submission" date="2016-03" db="EMBL/GenBank/DDBJ databases">
        <title>EvidentialGene: Evidence-directed Construction of Genes on Genomes.</title>
        <authorList>
            <person name="Gilbert D.G."/>
            <person name="Choi J.-H."/>
            <person name="Mockaitis K."/>
            <person name="Colbourne J."/>
            <person name="Pfrender M."/>
        </authorList>
    </citation>
    <scope>NUCLEOTIDE SEQUENCE [LARGE SCALE GENOMIC DNA]</scope>
    <source>
        <strain evidence="1 2">Xinb3</strain>
        <tissue evidence="1">Complete organism</tissue>
    </source>
</reference>
<comment type="caution">
    <text evidence="1">The sequence shown here is derived from an EMBL/GenBank/DDBJ whole genome shotgun (WGS) entry which is preliminary data.</text>
</comment>
<dbReference type="PANTHER" id="PTHR32046:SF11">
    <property type="entry name" value="IMMUNE-ASSOCIATED NUCLEOTIDE-BINDING PROTEIN 10-LIKE"/>
    <property type="match status" value="1"/>
</dbReference>
<dbReference type="EMBL" id="LRGB01012044">
    <property type="protein sequence ID" value="KZR99992.1"/>
    <property type="molecule type" value="Genomic_DNA"/>
</dbReference>
<name>A0A162F1A6_9CRUS</name>